<dbReference type="GO" id="GO:1901678">
    <property type="term" value="P:iron coordination entity transport"/>
    <property type="evidence" value="ECO:0007669"/>
    <property type="project" value="UniProtKB-ARBA"/>
</dbReference>
<dbReference type="Pfam" id="PF01497">
    <property type="entry name" value="Peripla_BP_2"/>
    <property type="match status" value="1"/>
</dbReference>
<name>A0A162KHE3_9PROT</name>
<protein>
    <recommendedName>
        <fullName evidence="6">Fe/B12 periplasmic-binding domain-containing protein</fullName>
    </recommendedName>
</protein>
<gene>
    <name evidence="7" type="ORF">AUP44_09645</name>
</gene>
<dbReference type="OrthoDB" id="8370650at2"/>
<dbReference type="PRINTS" id="PR01715">
    <property type="entry name" value="FERRIBNDNGPP"/>
</dbReference>
<reference evidence="7 8" key="1">
    <citation type="submission" date="2015-12" db="EMBL/GenBank/DDBJ databases">
        <title>Genome sequence of Tistrella mobilis MCCC 1A02139.</title>
        <authorList>
            <person name="Lu L."/>
            <person name="Lai Q."/>
            <person name="Shao Z."/>
            <person name="Qian P."/>
        </authorList>
    </citation>
    <scope>NUCLEOTIDE SEQUENCE [LARGE SCALE GENOMIC DNA]</scope>
    <source>
        <strain evidence="7 8">MCCC 1A02139</strain>
    </source>
</reference>
<evidence type="ECO:0000256" key="1">
    <source>
        <dbReference type="ARBA" id="ARBA00004196"/>
    </source>
</evidence>
<dbReference type="EMBL" id="LPZR01000177">
    <property type="protein sequence ID" value="KYO51276.1"/>
    <property type="molecule type" value="Genomic_DNA"/>
</dbReference>
<dbReference type="PANTHER" id="PTHR30532:SF1">
    <property type="entry name" value="IRON(3+)-HYDROXAMATE-BINDING PROTEIN FHUD"/>
    <property type="match status" value="1"/>
</dbReference>
<evidence type="ECO:0000313" key="8">
    <source>
        <dbReference type="Proteomes" id="UP000075787"/>
    </source>
</evidence>
<dbReference type="AlphaFoldDB" id="A0A162KHE3"/>
<dbReference type="PROSITE" id="PS50983">
    <property type="entry name" value="FE_B12_PBP"/>
    <property type="match status" value="1"/>
</dbReference>
<dbReference type="InterPro" id="IPR051313">
    <property type="entry name" value="Bact_iron-sidero_bind"/>
</dbReference>
<dbReference type="PANTHER" id="PTHR30532">
    <property type="entry name" value="IRON III DICITRATE-BINDING PERIPLASMIC PROTEIN"/>
    <property type="match status" value="1"/>
</dbReference>
<sequence length="296" mass="31833">MTITRRHLVAGLVSAPFLPAVARAAARAVDRPRRIVALDWSSAETLIMLGRPPVGIVRVPDYRAWVVEPPLPDGIADVGMRLEPNLEVVQALAPDLILIAPGLEAVRARLESIAPTLRLQVFTPGRPAFPAAIAETRRLGQLLGLEDATEAALAAAGARMDRARARLGRYDGRPLYVVNVLDDRHVRVLGRTGLWQAALDRLGLVNAWTGDSGPWGMATVGLERLTADPQARLVHVAPGPAGFEARLRTSPLWRHLDMIRAGRVVGLPAVFPFGAVPCTLRFADCLSQALAVEAVS</sequence>
<keyword evidence="4" id="KW-0410">Iron transport</keyword>
<dbReference type="Proteomes" id="UP000075787">
    <property type="component" value="Unassembled WGS sequence"/>
</dbReference>
<dbReference type="RefSeq" id="WP_062766607.1">
    <property type="nucleotide sequence ID" value="NZ_CP121043.1"/>
</dbReference>
<evidence type="ECO:0000256" key="5">
    <source>
        <dbReference type="ARBA" id="ARBA00022729"/>
    </source>
</evidence>
<keyword evidence="5" id="KW-0732">Signal</keyword>
<dbReference type="InterPro" id="IPR002491">
    <property type="entry name" value="ABC_transptr_periplasmic_BD"/>
</dbReference>
<evidence type="ECO:0000259" key="6">
    <source>
        <dbReference type="PROSITE" id="PS50983"/>
    </source>
</evidence>
<evidence type="ECO:0000256" key="3">
    <source>
        <dbReference type="ARBA" id="ARBA00022448"/>
    </source>
</evidence>
<dbReference type="GeneID" id="97239580"/>
<proteinExistence type="inferred from homology"/>
<dbReference type="GO" id="GO:0030288">
    <property type="term" value="C:outer membrane-bounded periplasmic space"/>
    <property type="evidence" value="ECO:0007669"/>
    <property type="project" value="TreeGrafter"/>
</dbReference>
<accession>A0A162KHE3</accession>
<comment type="caution">
    <text evidence="7">The sequence shown here is derived from an EMBL/GenBank/DDBJ whole genome shotgun (WGS) entry which is preliminary data.</text>
</comment>
<comment type="subcellular location">
    <subcellularLocation>
        <location evidence="1">Cell envelope</location>
    </subcellularLocation>
</comment>
<dbReference type="Gene3D" id="3.40.50.1980">
    <property type="entry name" value="Nitrogenase molybdenum iron protein domain"/>
    <property type="match status" value="2"/>
</dbReference>
<dbReference type="CDD" id="cd01146">
    <property type="entry name" value="FhuD"/>
    <property type="match status" value="1"/>
</dbReference>
<keyword evidence="4" id="KW-0408">Iron</keyword>
<evidence type="ECO:0000256" key="4">
    <source>
        <dbReference type="ARBA" id="ARBA00022496"/>
    </source>
</evidence>
<feature type="domain" description="Fe/B12 periplasmic-binding" evidence="6">
    <location>
        <begin position="34"/>
        <end position="296"/>
    </location>
</feature>
<evidence type="ECO:0000256" key="2">
    <source>
        <dbReference type="ARBA" id="ARBA00008814"/>
    </source>
</evidence>
<keyword evidence="3" id="KW-0813">Transport</keyword>
<keyword evidence="4" id="KW-0406">Ion transport</keyword>
<evidence type="ECO:0000313" key="7">
    <source>
        <dbReference type="EMBL" id="KYO51276.1"/>
    </source>
</evidence>
<dbReference type="SUPFAM" id="SSF53807">
    <property type="entry name" value="Helical backbone' metal receptor"/>
    <property type="match status" value="1"/>
</dbReference>
<comment type="similarity">
    <text evidence="2">Belongs to the bacterial solute-binding protein 8 family.</text>
</comment>
<organism evidence="7 8">
    <name type="scientific">Tistrella mobilis</name>
    <dbReference type="NCBI Taxonomy" id="171437"/>
    <lineage>
        <taxon>Bacteria</taxon>
        <taxon>Pseudomonadati</taxon>
        <taxon>Pseudomonadota</taxon>
        <taxon>Alphaproteobacteria</taxon>
        <taxon>Geminicoccales</taxon>
        <taxon>Geminicoccaceae</taxon>
        <taxon>Tistrella</taxon>
    </lineage>
</organism>